<accession>E3NCM2</accession>
<name>E3NCM2_CAERE</name>
<feature type="transmembrane region" description="Helical" evidence="2">
    <location>
        <begin position="53"/>
        <end position="81"/>
    </location>
</feature>
<dbReference type="eggNOG" id="ENOG502TJ8D">
    <property type="taxonomic scope" value="Eukaryota"/>
</dbReference>
<organism evidence="4">
    <name type="scientific">Caenorhabditis remanei</name>
    <name type="common">Caenorhabditis vulgaris</name>
    <dbReference type="NCBI Taxonomy" id="31234"/>
    <lineage>
        <taxon>Eukaryota</taxon>
        <taxon>Metazoa</taxon>
        <taxon>Ecdysozoa</taxon>
        <taxon>Nematoda</taxon>
        <taxon>Chromadorea</taxon>
        <taxon>Rhabditida</taxon>
        <taxon>Rhabditina</taxon>
        <taxon>Rhabditomorpha</taxon>
        <taxon>Rhabditoidea</taxon>
        <taxon>Rhabditidae</taxon>
        <taxon>Peloderinae</taxon>
        <taxon>Caenorhabditis</taxon>
    </lineage>
</organism>
<gene>
    <name evidence="3" type="ORF">CRE_22094</name>
</gene>
<keyword evidence="2" id="KW-0472">Membrane</keyword>
<dbReference type="AlphaFoldDB" id="E3NCM2"/>
<reference evidence="3" key="1">
    <citation type="submission" date="2007-07" db="EMBL/GenBank/DDBJ databases">
        <title>PCAP assembly of the Caenorhabditis remanei genome.</title>
        <authorList>
            <consortium name="The Caenorhabditis remanei Sequencing Consortium"/>
            <person name="Wilson R.K."/>
        </authorList>
    </citation>
    <scope>NUCLEOTIDE SEQUENCE [LARGE SCALE GENOMIC DNA]</scope>
    <source>
        <strain evidence="3">PB4641</strain>
    </source>
</reference>
<dbReference type="OMA" id="LCFANIG"/>
<evidence type="ECO:0000256" key="1">
    <source>
        <dbReference type="SAM" id="MobiDB-lite"/>
    </source>
</evidence>
<keyword evidence="2" id="KW-0812">Transmembrane</keyword>
<dbReference type="Proteomes" id="UP000008281">
    <property type="component" value="Unassembled WGS sequence"/>
</dbReference>
<keyword evidence="4" id="KW-1185">Reference proteome</keyword>
<sequence>MDEMPEYEKEKGVLIRNKRAAPAAATTAGPSKAPPTGTLKPSPARIALMKKRVAGFVTVYASLTGALIVLCFVNIGLFIWLSVTLSKLKKE</sequence>
<dbReference type="HOGENOM" id="CLU_2471078_0_0_1"/>
<dbReference type="InParanoid" id="E3NCM2"/>
<evidence type="ECO:0000256" key="2">
    <source>
        <dbReference type="SAM" id="Phobius"/>
    </source>
</evidence>
<dbReference type="OrthoDB" id="5841190at2759"/>
<protein>
    <submittedName>
        <fullName evidence="3">Uncharacterized protein</fullName>
    </submittedName>
</protein>
<dbReference type="STRING" id="31234.E3NCM2"/>
<dbReference type="EMBL" id="DS268599">
    <property type="protein sequence ID" value="EFO93241.1"/>
    <property type="molecule type" value="Genomic_DNA"/>
</dbReference>
<dbReference type="FunCoup" id="E3NCM2">
    <property type="interactions" value="397"/>
</dbReference>
<feature type="region of interest" description="Disordered" evidence="1">
    <location>
        <begin position="17"/>
        <end position="39"/>
    </location>
</feature>
<proteinExistence type="predicted"/>
<feature type="compositionally biased region" description="Low complexity" evidence="1">
    <location>
        <begin position="20"/>
        <end position="38"/>
    </location>
</feature>
<evidence type="ECO:0000313" key="4">
    <source>
        <dbReference type="Proteomes" id="UP000008281"/>
    </source>
</evidence>
<evidence type="ECO:0000313" key="3">
    <source>
        <dbReference type="EMBL" id="EFO93241.1"/>
    </source>
</evidence>
<keyword evidence="2" id="KW-1133">Transmembrane helix</keyword>